<evidence type="ECO:0000259" key="18">
    <source>
        <dbReference type="SMART" id="SM00475"/>
    </source>
</evidence>
<evidence type="ECO:0000256" key="5">
    <source>
        <dbReference type="ARBA" id="ARBA00022695"/>
    </source>
</evidence>
<proteinExistence type="inferred from homology"/>
<keyword evidence="11 16" id="KW-0239">DNA-directed DNA polymerase</keyword>
<dbReference type="EMBL" id="JABZGR010000001">
    <property type="protein sequence ID" value="MBF0969611.1"/>
    <property type="molecule type" value="Genomic_DNA"/>
</dbReference>
<dbReference type="InterPro" id="IPR002421">
    <property type="entry name" value="5-3_exonuclease"/>
</dbReference>
<feature type="domain" description="DNA-directed DNA polymerase family A palm" evidence="19">
    <location>
        <begin position="679"/>
        <end position="885"/>
    </location>
</feature>
<dbReference type="Pfam" id="PF00476">
    <property type="entry name" value="DNA_pol_A"/>
    <property type="match status" value="1"/>
</dbReference>
<dbReference type="Proteomes" id="UP000704068">
    <property type="component" value="Unassembled WGS sequence"/>
</dbReference>
<keyword evidence="13 16" id="KW-0234">DNA repair</keyword>
<dbReference type="AlphaFoldDB" id="A0A929WZ94"/>
<dbReference type="InterPro" id="IPR002562">
    <property type="entry name" value="3'-5'_exonuclease_dom"/>
</dbReference>
<evidence type="ECO:0000256" key="8">
    <source>
        <dbReference type="ARBA" id="ARBA00022763"/>
    </source>
</evidence>
<dbReference type="CDD" id="cd08637">
    <property type="entry name" value="DNA_pol_A_pol_I_C"/>
    <property type="match status" value="1"/>
</dbReference>
<dbReference type="Gene3D" id="3.30.70.370">
    <property type="match status" value="1"/>
</dbReference>
<evidence type="ECO:0000256" key="6">
    <source>
        <dbReference type="ARBA" id="ARBA00022705"/>
    </source>
</evidence>
<dbReference type="SUPFAM" id="SSF88723">
    <property type="entry name" value="PIN domain-like"/>
    <property type="match status" value="1"/>
</dbReference>
<dbReference type="NCBIfam" id="TIGR00593">
    <property type="entry name" value="pola"/>
    <property type="match status" value="1"/>
</dbReference>
<dbReference type="InterPro" id="IPR012337">
    <property type="entry name" value="RNaseH-like_sf"/>
</dbReference>
<dbReference type="InterPro" id="IPR043502">
    <property type="entry name" value="DNA/RNA_pol_sf"/>
</dbReference>
<keyword evidence="12 16" id="KW-0238">DNA-binding</keyword>
<keyword evidence="4 16" id="KW-0808">Transferase</keyword>
<dbReference type="InterPro" id="IPR036279">
    <property type="entry name" value="5-3_exonuclease_C_sf"/>
</dbReference>
<name>A0A929WZ94_9BACT</name>
<dbReference type="SMART" id="SM00474">
    <property type="entry name" value="35EXOc"/>
    <property type="match status" value="1"/>
</dbReference>
<reference evidence="20" key="1">
    <citation type="submission" date="2020-04" db="EMBL/GenBank/DDBJ databases">
        <title>Deep metagenomics examines the oral microbiome during advanced dental caries in children, revealing novel taxa and co-occurrences with host molecules.</title>
        <authorList>
            <person name="Baker J.L."/>
            <person name="Morton J.T."/>
            <person name="Dinis M."/>
            <person name="Alvarez R."/>
            <person name="Tran N.C."/>
            <person name="Knight R."/>
            <person name="Edlund A."/>
        </authorList>
    </citation>
    <scope>NUCLEOTIDE SEQUENCE</scope>
    <source>
        <strain evidence="20">JCVI_34_bin.1</strain>
    </source>
</reference>
<dbReference type="GO" id="GO:0008408">
    <property type="term" value="F:3'-5' exonuclease activity"/>
    <property type="evidence" value="ECO:0007669"/>
    <property type="project" value="UniProtKB-UniRule"/>
</dbReference>
<dbReference type="SUPFAM" id="SSF56672">
    <property type="entry name" value="DNA/RNA polymerases"/>
    <property type="match status" value="1"/>
</dbReference>
<dbReference type="Gene3D" id="3.40.50.1010">
    <property type="entry name" value="5'-nuclease"/>
    <property type="match status" value="1"/>
</dbReference>
<dbReference type="FunFam" id="1.20.1060.10:FF:000001">
    <property type="entry name" value="DNA polymerase I"/>
    <property type="match status" value="1"/>
</dbReference>
<keyword evidence="5 16" id="KW-0548">Nucleotidyltransferase</keyword>
<evidence type="ECO:0000259" key="19">
    <source>
        <dbReference type="SMART" id="SM00482"/>
    </source>
</evidence>
<evidence type="ECO:0000313" key="21">
    <source>
        <dbReference type="Proteomes" id="UP000704068"/>
    </source>
</evidence>
<evidence type="ECO:0000256" key="2">
    <source>
        <dbReference type="ARBA" id="ARBA00012417"/>
    </source>
</evidence>
<gene>
    <name evidence="16 20" type="primary">polA</name>
    <name evidence="20" type="ORF">HXK21_01005</name>
</gene>
<keyword evidence="8 16" id="KW-0227">DNA damage</keyword>
<sequence>MKRLFLLDAYALIYRAYYALIRSPRINSKGENTSAIYGFVNTLEDIRRKEAPDMLAIAFDPAGPTFRHEAYPDYKAQREATPEDIKRAVPIIKDIIRAYNIPIIEVKGFEADDVIGTVAKRAAAEGIEVRMVTPDKDYAQLVEPNVLMQRPGHGNAPWEILGVEEVCQKYGLTDPKQVIDYLALMGDAADNIPGCPGVGPKTATTLIQRFGSIENLLEHTDELKGAQRQKVEDNADKIRFSKFLTTIKTDVPLDVNWETWKLTEPDFDQLKPIFEALEFRTFLSRWQKSQNLQNNQAIQGDLFAMLADEDAGDAKESSISTLENTDHEYHLLDNEDEVRDFCTQLLTFEKVALDTETTDKEAIKAKLVGMSFSTAPGRAWYIPVSRETDAVKARLELLRPFWEKADVLIVGQNLKYDLTVLASYGVKPKGRLFDTMLAHYVVQPELAHNMDYLASVYLNYRPIPIEQLIGPKGRGQRNMGDLDPKDVYEYACEDADVTLRLMAPLEKAMRENGVEQIFYDIEMPLMPVLARMERNGVCLDTSALQEISSEFTARMVKLEAEIYQLAGHPFMITSPKQVGEVLFGELKIDEKAKKTKSGQYSTSEEVLMRLSHKHEIVGKILAHRGLKKLLSTYVEALPKLVNPQTGHLHTTFNQAVTSTGRLSSSNPNLQNIPVRGEDGREIRKAFIPEAGDVFFSADYSQIELRIMAHLSKDPHLIEAFNKGEDIHAATAARIFKKDLSEVSRDERRKAKTANFGIIYGISAFGLAERMDVSRTEARELIDNYFSTYPKVKEYMDSSIEKARRRGYIETAFGRRQYLADINSHNAVVRGYAERVAVNAPIQGTAADIIKLAMIRIDQRLRAAGLKTKMILQVHDELNFSIPPAELECAKAIIVSEMESAYQMSVPLEADCGTGKNWLEAH</sequence>
<dbReference type="InterPro" id="IPR019760">
    <property type="entry name" value="DNA-dir_DNA_pol_A_CS"/>
</dbReference>
<dbReference type="PANTHER" id="PTHR10133">
    <property type="entry name" value="DNA POLYMERASE I"/>
    <property type="match status" value="1"/>
</dbReference>
<dbReference type="NCBIfam" id="NF004397">
    <property type="entry name" value="PRK05755.1"/>
    <property type="match status" value="1"/>
</dbReference>
<evidence type="ECO:0000256" key="15">
    <source>
        <dbReference type="NCBIfam" id="TIGR00593"/>
    </source>
</evidence>
<organism evidence="20 21">
    <name type="scientific">Alloprevotella tannerae</name>
    <dbReference type="NCBI Taxonomy" id="76122"/>
    <lineage>
        <taxon>Bacteria</taxon>
        <taxon>Pseudomonadati</taxon>
        <taxon>Bacteroidota</taxon>
        <taxon>Bacteroidia</taxon>
        <taxon>Bacteroidales</taxon>
        <taxon>Prevotellaceae</taxon>
        <taxon>Alloprevotella</taxon>
    </lineage>
</organism>
<dbReference type="SMART" id="SM00279">
    <property type="entry name" value="HhH2"/>
    <property type="match status" value="1"/>
</dbReference>
<dbReference type="GO" id="GO:0006261">
    <property type="term" value="P:DNA-templated DNA replication"/>
    <property type="evidence" value="ECO:0007669"/>
    <property type="project" value="UniProtKB-UniRule"/>
</dbReference>
<evidence type="ECO:0000256" key="13">
    <source>
        <dbReference type="ARBA" id="ARBA00023204"/>
    </source>
</evidence>
<protein>
    <recommendedName>
        <fullName evidence="3 15">DNA polymerase I</fullName>
        <ecNumber evidence="2 15">2.7.7.7</ecNumber>
    </recommendedName>
</protein>
<evidence type="ECO:0000313" key="20">
    <source>
        <dbReference type="EMBL" id="MBF0969611.1"/>
    </source>
</evidence>
<keyword evidence="9 16" id="KW-0378">Hydrolase</keyword>
<dbReference type="InterPro" id="IPR029060">
    <property type="entry name" value="PIN-like_dom_sf"/>
</dbReference>
<dbReference type="PANTHER" id="PTHR10133:SF27">
    <property type="entry name" value="DNA POLYMERASE NU"/>
    <property type="match status" value="1"/>
</dbReference>
<dbReference type="PRINTS" id="PR00868">
    <property type="entry name" value="DNAPOLI"/>
</dbReference>
<dbReference type="InterPro" id="IPR020046">
    <property type="entry name" value="5-3_exonucl_a-hlix_arch_N"/>
</dbReference>
<comment type="catalytic activity">
    <reaction evidence="14 16">
        <text>DNA(n) + a 2'-deoxyribonucleoside 5'-triphosphate = DNA(n+1) + diphosphate</text>
        <dbReference type="Rhea" id="RHEA:22508"/>
        <dbReference type="Rhea" id="RHEA-COMP:17339"/>
        <dbReference type="Rhea" id="RHEA-COMP:17340"/>
        <dbReference type="ChEBI" id="CHEBI:33019"/>
        <dbReference type="ChEBI" id="CHEBI:61560"/>
        <dbReference type="ChEBI" id="CHEBI:173112"/>
        <dbReference type="EC" id="2.7.7.7"/>
    </reaction>
</comment>
<keyword evidence="10 16" id="KW-0269">Exonuclease</keyword>
<dbReference type="InterPro" id="IPR036397">
    <property type="entry name" value="RNaseH_sf"/>
</dbReference>
<dbReference type="GO" id="GO:0008409">
    <property type="term" value="F:5'-3' exonuclease activity"/>
    <property type="evidence" value="ECO:0007669"/>
    <property type="project" value="UniProtKB-UniRule"/>
</dbReference>
<evidence type="ECO:0000256" key="3">
    <source>
        <dbReference type="ARBA" id="ARBA00020311"/>
    </source>
</evidence>
<evidence type="ECO:0000256" key="1">
    <source>
        <dbReference type="ARBA" id="ARBA00007705"/>
    </source>
</evidence>
<keyword evidence="6 16" id="KW-0235">DNA replication</keyword>
<dbReference type="CDD" id="cd09859">
    <property type="entry name" value="PIN_53EXO"/>
    <property type="match status" value="1"/>
</dbReference>
<dbReference type="FunFam" id="1.10.150.20:FF:000002">
    <property type="entry name" value="DNA polymerase I"/>
    <property type="match status" value="1"/>
</dbReference>
<comment type="function">
    <text evidence="16">In addition to polymerase activity, this DNA polymerase exhibits 3'-5' and 5'-3' exonuclease activity.</text>
</comment>
<evidence type="ECO:0000256" key="11">
    <source>
        <dbReference type="ARBA" id="ARBA00022932"/>
    </source>
</evidence>
<comment type="similarity">
    <text evidence="1 16">Belongs to the DNA polymerase type-A family.</text>
</comment>
<dbReference type="EC" id="2.7.7.7" evidence="2 15"/>
<feature type="domain" description="5'-3' exonuclease" evidence="18">
    <location>
        <begin position="2"/>
        <end position="263"/>
    </location>
</feature>
<dbReference type="Pfam" id="PF01367">
    <property type="entry name" value="5_3_exonuc"/>
    <property type="match status" value="1"/>
</dbReference>
<evidence type="ECO:0000256" key="12">
    <source>
        <dbReference type="ARBA" id="ARBA00023125"/>
    </source>
</evidence>
<dbReference type="SMART" id="SM00482">
    <property type="entry name" value="POLAc"/>
    <property type="match status" value="1"/>
</dbReference>
<dbReference type="InterPro" id="IPR008918">
    <property type="entry name" value="HhH2"/>
</dbReference>
<comment type="caution">
    <text evidence="20">The sequence shown here is derived from an EMBL/GenBank/DDBJ whole genome shotgun (WGS) entry which is preliminary data.</text>
</comment>
<dbReference type="SUPFAM" id="SSF53098">
    <property type="entry name" value="Ribonuclease H-like"/>
    <property type="match status" value="1"/>
</dbReference>
<dbReference type="GO" id="GO:0006302">
    <property type="term" value="P:double-strand break repair"/>
    <property type="evidence" value="ECO:0007669"/>
    <property type="project" value="TreeGrafter"/>
</dbReference>
<dbReference type="CDD" id="cd06139">
    <property type="entry name" value="DNA_polA_I_Ecoli_like_exo"/>
    <property type="match status" value="1"/>
</dbReference>
<dbReference type="Pfam" id="PF01612">
    <property type="entry name" value="DNA_pol_A_exo1"/>
    <property type="match status" value="1"/>
</dbReference>
<dbReference type="InterPro" id="IPR020045">
    <property type="entry name" value="DNA_polI_H3TH"/>
</dbReference>
<dbReference type="InterPro" id="IPR002298">
    <property type="entry name" value="DNA_polymerase_A"/>
</dbReference>
<dbReference type="SMART" id="SM00475">
    <property type="entry name" value="53EXOc"/>
    <property type="match status" value="1"/>
</dbReference>
<dbReference type="RefSeq" id="WP_303762632.1">
    <property type="nucleotide sequence ID" value="NZ_JABZGR010000001.1"/>
</dbReference>
<dbReference type="Gene3D" id="3.30.420.10">
    <property type="entry name" value="Ribonuclease H-like superfamily/Ribonuclease H"/>
    <property type="match status" value="1"/>
</dbReference>
<evidence type="ECO:0000256" key="7">
    <source>
        <dbReference type="ARBA" id="ARBA00022722"/>
    </source>
</evidence>
<dbReference type="InterPro" id="IPR001098">
    <property type="entry name" value="DNA-dir_DNA_pol_A_palm_dom"/>
</dbReference>
<feature type="domain" description="3'-5' exonuclease" evidence="17">
    <location>
        <begin position="329"/>
        <end position="510"/>
    </location>
</feature>
<evidence type="ECO:0000256" key="16">
    <source>
        <dbReference type="RuleBase" id="RU004460"/>
    </source>
</evidence>
<evidence type="ECO:0000256" key="14">
    <source>
        <dbReference type="ARBA" id="ARBA00049244"/>
    </source>
</evidence>
<evidence type="ECO:0000256" key="10">
    <source>
        <dbReference type="ARBA" id="ARBA00022839"/>
    </source>
</evidence>
<dbReference type="PROSITE" id="PS00447">
    <property type="entry name" value="DNA_POLYMERASE_A"/>
    <property type="match status" value="1"/>
</dbReference>
<dbReference type="Gene3D" id="1.10.150.20">
    <property type="entry name" value="5' to 3' exonuclease, C-terminal subdomain"/>
    <property type="match status" value="2"/>
</dbReference>
<dbReference type="GO" id="GO:0003887">
    <property type="term" value="F:DNA-directed DNA polymerase activity"/>
    <property type="evidence" value="ECO:0007669"/>
    <property type="project" value="UniProtKB-UniRule"/>
</dbReference>
<accession>A0A929WZ94</accession>
<keyword evidence="7" id="KW-0540">Nuclease</keyword>
<dbReference type="Gene3D" id="1.20.1060.10">
    <property type="entry name" value="Taq DNA Polymerase, Chain T, domain 4"/>
    <property type="match status" value="1"/>
</dbReference>
<dbReference type="SUPFAM" id="SSF47807">
    <property type="entry name" value="5' to 3' exonuclease, C-terminal subdomain"/>
    <property type="match status" value="1"/>
</dbReference>
<dbReference type="InterPro" id="IPR018320">
    <property type="entry name" value="DNA_polymerase_1"/>
</dbReference>
<dbReference type="CDD" id="cd09898">
    <property type="entry name" value="H3TH_53EXO"/>
    <property type="match status" value="1"/>
</dbReference>
<evidence type="ECO:0000259" key="17">
    <source>
        <dbReference type="SMART" id="SM00474"/>
    </source>
</evidence>
<dbReference type="GO" id="GO:0003677">
    <property type="term" value="F:DNA binding"/>
    <property type="evidence" value="ECO:0007669"/>
    <property type="project" value="UniProtKB-UniRule"/>
</dbReference>
<dbReference type="FunFam" id="1.10.150.20:FF:000003">
    <property type="entry name" value="DNA polymerase I"/>
    <property type="match status" value="1"/>
</dbReference>
<dbReference type="Pfam" id="PF02739">
    <property type="entry name" value="5_3_exonuc_N"/>
    <property type="match status" value="1"/>
</dbReference>
<evidence type="ECO:0000256" key="9">
    <source>
        <dbReference type="ARBA" id="ARBA00022801"/>
    </source>
</evidence>
<evidence type="ECO:0000256" key="4">
    <source>
        <dbReference type="ARBA" id="ARBA00022679"/>
    </source>
</evidence>